<organism evidence="5 6">
    <name type="scientific">Rhizophagus clarus</name>
    <dbReference type="NCBI Taxonomy" id="94130"/>
    <lineage>
        <taxon>Eukaryota</taxon>
        <taxon>Fungi</taxon>
        <taxon>Fungi incertae sedis</taxon>
        <taxon>Mucoromycota</taxon>
        <taxon>Glomeromycotina</taxon>
        <taxon>Glomeromycetes</taxon>
        <taxon>Glomerales</taxon>
        <taxon>Glomeraceae</taxon>
        <taxon>Rhizophagus</taxon>
    </lineage>
</organism>
<dbReference type="GO" id="GO:0004842">
    <property type="term" value="F:ubiquitin-protein transferase activity"/>
    <property type="evidence" value="ECO:0007669"/>
    <property type="project" value="TreeGrafter"/>
</dbReference>
<feature type="compositionally biased region" description="Acidic residues" evidence="4">
    <location>
        <begin position="625"/>
        <end position="641"/>
    </location>
</feature>
<keyword evidence="1" id="KW-0677">Repeat</keyword>
<feature type="compositionally biased region" description="Acidic residues" evidence="4">
    <location>
        <begin position="87"/>
        <end position="106"/>
    </location>
</feature>
<feature type="repeat" description="ANK" evidence="3">
    <location>
        <begin position="293"/>
        <end position="325"/>
    </location>
</feature>
<dbReference type="PANTHER" id="PTHR24171">
    <property type="entry name" value="ANKYRIN REPEAT DOMAIN-CONTAINING PROTEIN 39-RELATED"/>
    <property type="match status" value="1"/>
</dbReference>
<feature type="compositionally biased region" description="Basic and acidic residues" evidence="4">
    <location>
        <begin position="42"/>
        <end position="59"/>
    </location>
</feature>
<name>A0A2Z6RSB3_9GLOM</name>
<feature type="repeat" description="ANK" evidence="3">
    <location>
        <begin position="479"/>
        <end position="511"/>
    </location>
</feature>
<feature type="compositionally biased region" description="Basic residues" evidence="4">
    <location>
        <begin position="158"/>
        <end position="167"/>
    </location>
</feature>
<evidence type="ECO:0000313" key="6">
    <source>
        <dbReference type="Proteomes" id="UP000247702"/>
    </source>
</evidence>
<feature type="region of interest" description="Disordered" evidence="4">
    <location>
        <begin position="1"/>
        <end position="220"/>
    </location>
</feature>
<feature type="compositionally biased region" description="Polar residues" evidence="4">
    <location>
        <begin position="355"/>
        <end position="365"/>
    </location>
</feature>
<feature type="compositionally biased region" description="Polar residues" evidence="4">
    <location>
        <begin position="393"/>
        <end position="402"/>
    </location>
</feature>
<dbReference type="InterPro" id="IPR036770">
    <property type="entry name" value="Ankyrin_rpt-contain_sf"/>
</dbReference>
<feature type="repeat" description="ANK" evidence="3">
    <location>
        <begin position="514"/>
        <end position="546"/>
    </location>
</feature>
<dbReference type="SUPFAM" id="SSF48403">
    <property type="entry name" value="Ankyrin repeat"/>
    <property type="match status" value="2"/>
</dbReference>
<dbReference type="AlphaFoldDB" id="A0A2Z6RSB3"/>
<feature type="compositionally biased region" description="Basic and acidic residues" evidence="4">
    <location>
        <begin position="130"/>
        <end position="142"/>
    </location>
</feature>
<protein>
    <submittedName>
        <fullName evidence="5">Uncharacterized protein</fullName>
    </submittedName>
</protein>
<feature type="compositionally biased region" description="Basic and acidic residues" evidence="4">
    <location>
        <begin position="366"/>
        <end position="392"/>
    </location>
</feature>
<comment type="caution">
    <text evidence="5">The sequence shown here is derived from an EMBL/GenBank/DDBJ whole genome shotgun (WGS) entry which is preliminary data.</text>
</comment>
<feature type="repeat" description="ANK" evidence="3">
    <location>
        <begin position="259"/>
        <end position="291"/>
    </location>
</feature>
<dbReference type="PROSITE" id="PS50088">
    <property type="entry name" value="ANK_REPEAT"/>
    <property type="match status" value="6"/>
</dbReference>
<feature type="compositionally biased region" description="Basic and acidic residues" evidence="4">
    <location>
        <begin position="25"/>
        <end position="35"/>
    </location>
</feature>
<dbReference type="InterPro" id="IPR002110">
    <property type="entry name" value="Ankyrin_rpt"/>
</dbReference>
<evidence type="ECO:0000256" key="3">
    <source>
        <dbReference type="PROSITE-ProRule" id="PRU00023"/>
    </source>
</evidence>
<keyword evidence="6" id="KW-1185">Reference proteome</keyword>
<evidence type="ECO:0000313" key="5">
    <source>
        <dbReference type="EMBL" id="GBC05141.1"/>
    </source>
</evidence>
<dbReference type="Pfam" id="PF00023">
    <property type="entry name" value="Ank"/>
    <property type="match status" value="1"/>
</dbReference>
<dbReference type="Pfam" id="PF12796">
    <property type="entry name" value="Ank_2"/>
    <property type="match status" value="2"/>
</dbReference>
<proteinExistence type="predicted"/>
<evidence type="ECO:0000256" key="1">
    <source>
        <dbReference type="ARBA" id="ARBA00022737"/>
    </source>
</evidence>
<dbReference type="Proteomes" id="UP000247702">
    <property type="component" value="Unassembled WGS sequence"/>
</dbReference>
<gene>
    <name evidence="5" type="ORF">RclHR1_06050019</name>
</gene>
<feature type="compositionally biased region" description="Basic and acidic residues" evidence="4">
    <location>
        <begin position="211"/>
        <end position="220"/>
    </location>
</feature>
<dbReference type="PANTHER" id="PTHR24171:SF8">
    <property type="entry name" value="BRCA1-ASSOCIATED RING DOMAIN PROTEIN 1"/>
    <property type="match status" value="1"/>
</dbReference>
<reference evidence="5 6" key="1">
    <citation type="submission" date="2017-11" db="EMBL/GenBank/DDBJ databases">
        <title>The genome of Rhizophagus clarus HR1 reveals common genetic basis of auxotrophy among arbuscular mycorrhizal fungi.</title>
        <authorList>
            <person name="Kobayashi Y."/>
        </authorList>
    </citation>
    <scope>NUCLEOTIDE SEQUENCE [LARGE SCALE GENOMIC DNA]</scope>
    <source>
        <strain evidence="5 6">HR1</strain>
    </source>
</reference>
<dbReference type="SMART" id="SM00248">
    <property type="entry name" value="ANK"/>
    <property type="match status" value="7"/>
</dbReference>
<evidence type="ECO:0000256" key="4">
    <source>
        <dbReference type="SAM" id="MobiDB-lite"/>
    </source>
</evidence>
<sequence>MGGKSGKNSLDALTVGSEDEWATIRGEDSEAEKEGTGYSSQIEDKKNEEITNDLNENKGKRGRSLISYESNYNDLDDGSELSSVDSKDDDDLDSSSEYKFEEEDDDSARAGPSRTAQPKRRGRPAKKALISKDSDEEDHKSIENMLIKKNSVVSKTVGKPRGRKPGKPGRPATQKGKPGRKKNPVKPIVDDSDGKINNNSTQPNKRRAGNKRKDIDENDVFARDRAGQTNLHRACQEGNLDRVISLINKGSDINAQDHAGWTSLHEAALAGHLNIVEFLLEQGAEVNAASFDDGDTPLHDASAKGHAEVVWALMQYGADPEKTNVKEEKPEDHATDDRVINYLRTSIEFVKTPGKANQNNKQGQLQDKKSKDEGNSRISDSKLSRTQRKEQQLIRTFQSLQKQETRKQSSGGKRGRPRIRRDDNRNDNSGSNIYSTGTRRRSLRDGKRLNGEVHNNGARAFTSANDVLRMDLRFKDPSTGRTNLHLNAKRGNSEMVANMIEAGASYLINTKDNNGRTALHEAAYEGHTTTVEILIALGADVNSKDNKNNTPLHDASHKGHGDVVNILLTNNAKPDDKNIDGKTPLDMARRRRDIVELLCDVLELDADEYLGAQLAETPNQMQIDSNDETDLSDGEFSEEESIPNTKKLKVEHRKDTELELKESKESDELIEVSESIEAQKLENTILEISNSDVDLFYTVQLAIDRPGYPITALTDPPSSPSFVVDFQAELFLRYPLSTLLKKHPNIVRREVTYVEKERLWPCLRSIIWNPPKCKRPSELGILEAEQREKFLIYKMHFVKFDQILEISKIPKEDIPTIPLDISDYTNNEIEDSDDLNGDAECHAMEIDDFTSKLPLTPTSPTTPSTTQWVSMTDTNQIQPTIKNSHLKTSSGIIKKSYFKPPPPKLELKVGSTIKEHE</sequence>
<dbReference type="PROSITE" id="PS50297">
    <property type="entry name" value="ANK_REP_REGION"/>
    <property type="match status" value="6"/>
</dbReference>
<feature type="repeat" description="ANK" evidence="3">
    <location>
        <begin position="547"/>
        <end position="579"/>
    </location>
</feature>
<keyword evidence="2 3" id="KW-0040">ANK repeat</keyword>
<feature type="region of interest" description="Disordered" evidence="4">
    <location>
        <begin position="615"/>
        <end position="644"/>
    </location>
</feature>
<dbReference type="STRING" id="94130.A0A2Z6RSB3"/>
<dbReference type="PRINTS" id="PR01415">
    <property type="entry name" value="ANKYRIN"/>
</dbReference>
<evidence type="ECO:0000256" key="2">
    <source>
        <dbReference type="ARBA" id="ARBA00023043"/>
    </source>
</evidence>
<feature type="compositionally biased region" description="Basic residues" evidence="4">
    <location>
        <begin position="117"/>
        <end position="126"/>
    </location>
</feature>
<accession>A0A2Z6RSB3</accession>
<dbReference type="Gene3D" id="1.25.40.20">
    <property type="entry name" value="Ankyrin repeat-containing domain"/>
    <property type="match status" value="2"/>
</dbReference>
<dbReference type="GO" id="GO:0085020">
    <property type="term" value="P:protein K6-linked ubiquitination"/>
    <property type="evidence" value="ECO:0007669"/>
    <property type="project" value="TreeGrafter"/>
</dbReference>
<feature type="repeat" description="ANK" evidence="3">
    <location>
        <begin position="226"/>
        <end position="258"/>
    </location>
</feature>
<dbReference type="EMBL" id="BEXD01003988">
    <property type="protein sequence ID" value="GBC05141.1"/>
    <property type="molecule type" value="Genomic_DNA"/>
</dbReference>
<feature type="region of interest" description="Disordered" evidence="4">
    <location>
        <begin position="351"/>
        <end position="451"/>
    </location>
</feature>